<dbReference type="EMBL" id="QZWG01000002">
    <property type="protein sequence ID" value="RZC26168.1"/>
    <property type="molecule type" value="Genomic_DNA"/>
</dbReference>
<dbReference type="EMBL" id="QZWG01000002">
    <property type="protein sequence ID" value="RZC26169.1"/>
    <property type="molecule type" value="Genomic_DNA"/>
</dbReference>
<dbReference type="AlphaFoldDB" id="A0A445LS81"/>
<evidence type="ECO:0000256" key="1">
    <source>
        <dbReference type="SAM" id="Phobius"/>
    </source>
</evidence>
<dbReference type="EMBL" id="QZWG01000002">
    <property type="protein sequence ID" value="RZC26170.1"/>
    <property type="molecule type" value="Genomic_DNA"/>
</dbReference>
<accession>A0A445LS81</accession>
<keyword evidence="1" id="KW-0472">Membrane</keyword>
<keyword evidence="1" id="KW-0812">Transmembrane</keyword>
<sequence length="106" mass="11874">MVTYYNLRVLFRLYSFHVFIITLVVLLLLSAGIDTTIPELGFLVAPAFEFLALIRKKEKCTCAAVLLILQLSLVTLGGKESEGVSLSPFMDIMKDWVAELTDSFIQ</sequence>
<feature type="transmembrane region" description="Helical" evidence="1">
    <location>
        <begin position="12"/>
        <end position="31"/>
    </location>
</feature>
<keyword evidence="3" id="KW-1185">Reference proteome</keyword>
<dbReference type="Proteomes" id="UP000289340">
    <property type="component" value="Chromosome 2"/>
</dbReference>
<evidence type="ECO:0000313" key="2">
    <source>
        <dbReference type="EMBL" id="RZC26168.1"/>
    </source>
</evidence>
<name>A0A445LS81_GLYSO</name>
<reference evidence="2 3" key="1">
    <citation type="submission" date="2018-09" db="EMBL/GenBank/DDBJ databases">
        <title>A high-quality reference genome of wild soybean provides a powerful tool to mine soybean genomes.</title>
        <authorList>
            <person name="Xie M."/>
            <person name="Chung C.Y.L."/>
            <person name="Li M.-W."/>
            <person name="Wong F.-L."/>
            <person name="Chan T.-F."/>
            <person name="Lam H.-M."/>
        </authorList>
    </citation>
    <scope>NUCLEOTIDE SEQUENCE [LARGE SCALE GENOMIC DNA]</scope>
    <source>
        <strain evidence="3">cv. W05</strain>
        <tissue evidence="2">Hypocotyl of etiolated seedlings</tissue>
    </source>
</reference>
<organism evidence="2 3">
    <name type="scientific">Glycine soja</name>
    <name type="common">Wild soybean</name>
    <dbReference type="NCBI Taxonomy" id="3848"/>
    <lineage>
        <taxon>Eukaryota</taxon>
        <taxon>Viridiplantae</taxon>
        <taxon>Streptophyta</taxon>
        <taxon>Embryophyta</taxon>
        <taxon>Tracheophyta</taxon>
        <taxon>Spermatophyta</taxon>
        <taxon>Magnoliopsida</taxon>
        <taxon>eudicotyledons</taxon>
        <taxon>Gunneridae</taxon>
        <taxon>Pentapetalae</taxon>
        <taxon>rosids</taxon>
        <taxon>fabids</taxon>
        <taxon>Fabales</taxon>
        <taxon>Fabaceae</taxon>
        <taxon>Papilionoideae</taxon>
        <taxon>50 kb inversion clade</taxon>
        <taxon>NPAAA clade</taxon>
        <taxon>indigoferoid/millettioid clade</taxon>
        <taxon>Phaseoleae</taxon>
        <taxon>Glycine</taxon>
        <taxon>Glycine subgen. Soja</taxon>
    </lineage>
</organism>
<comment type="caution">
    <text evidence="2">The sequence shown here is derived from an EMBL/GenBank/DDBJ whole genome shotgun (WGS) entry which is preliminary data.</text>
</comment>
<gene>
    <name evidence="2" type="ORF">D0Y65_004712</name>
</gene>
<protein>
    <submittedName>
        <fullName evidence="2">Uncharacterized protein</fullName>
    </submittedName>
</protein>
<keyword evidence="1" id="KW-1133">Transmembrane helix</keyword>
<proteinExistence type="predicted"/>
<evidence type="ECO:0000313" key="3">
    <source>
        <dbReference type="Proteomes" id="UP000289340"/>
    </source>
</evidence>